<reference evidence="2" key="1">
    <citation type="journal article" date="2022" name="Mol. Ecol. Resour.">
        <title>The genomes of chicory, endive, great burdock and yacon provide insights into Asteraceae palaeo-polyploidization history and plant inulin production.</title>
        <authorList>
            <person name="Fan W."/>
            <person name="Wang S."/>
            <person name="Wang H."/>
            <person name="Wang A."/>
            <person name="Jiang F."/>
            <person name="Liu H."/>
            <person name="Zhao H."/>
            <person name="Xu D."/>
            <person name="Zhang Y."/>
        </authorList>
    </citation>
    <scope>NUCLEOTIDE SEQUENCE [LARGE SCALE GENOMIC DNA]</scope>
    <source>
        <strain evidence="2">cv. Yunnan</strain>
    </source>
</reference>
<proteinExistence type="predicted"/>
<keyword evidence="2" id="KW-1185">Reference proteome</keyword>
<protein>
    <submittedName>
        <fullName evidence="1">Uncharacterized protein</fullName>
    </submittedName>
</protein>
<accession>A0ACB9CGD1</accession>
<evidence type="ECO:0000313" key="2">
    <source>
        <dbReference type="Proteomes" id="UP001056120"/>
    </source>
</evidence>
<dbReference type="Proteomes" id="UP001056120">
    <property type="component" value="Linkage Group LG21"/>
</dbReference>
<gene>
    <name evidence="1" type="ORF">L1987_64470</name>
</gene>
<dbReference type="EMBL" id="CM042038">
    <property type="protein sequence ID" value="KAI3733250.1"/>
    <property type="molecule type" value="Genomic_DNA"/>
</dbReference>
<comment type="caution">
    <text evidence="1">The sequence shown here is derived from an EMBL/GenBank/DDBJ whole genome shotgun (WGS) entry which is preliminary data.</text>
</comment>
<sequence>MWGGLGWEGGKISHLRRWNFNNKTFVVFHTGELLGSRSSKLGIDLEMQVVCLHGPDDGCVLGLLNYSWSYKGEDVVEAQGYAPVGISGILDSYEPNLLGLSILEESNVSCILMLGYTRLEVESFLNLAGIMHEHPRADQRY</sequence>
<reference evidence="1 2" key="2">
    <citation type="journal article" date="2022" name="Mol. Ecol. Resour.">
        <title>The genomes of chicory, endive, great burdock and yacon provide insights into Asteraceae paleo-polyploidization history and plant inulin production.</title>
        <authorList>
            <person name="Fan W."/>
            <person name="Wang S."/>
            <person name="Wang H."/>
            <person name="Wang A."/>
            <person name="Jiang F."/>
            <person name="Liu H."/>
            <person name="Zhao H."/>
            <person name="Xu D."/>
            <person name="Zhang Y."/>
        </authorList>
    </citation>
    <scope>NUCLEOTIDE SEQUENCE [LARGE SCALE GENOMIC DNA]</scope>
    <source>
        <strain evidence="2">cv. Yunnan</strain>
        <tissue evidence="1">Leaves</tissue>
    </source>
</reference>
<evidence type="ECO:0000313" key="1">
    <source>
        <dbReference type="EMBL" id="KAI3733250.1"/>
    </source>
</evidence>
<organism evidence="1 2">
    <name type="scientific">Smallanthus sonchifolius</name>
    <dbReference type="NCBI Taxonomy" id="185202"/>
    <lineage>
        <taxon>Eukaryota</taxon>
        <taxon>Viridiplantae</taxon>
        <taxon>Streptophyta</taxon>
        <taxon>Embryophyta</taxon>
        <taxon>Tracheophyta</taxon>
        <taxon>Spermatophyta</taxon>
        <taxon>Magnoliopsida</taxon>
        <taxon>eudicotyledons</taxon>
        <taxon>Gunneridae</taxon>
        <taxon>Pentapetalae</taxon>
        <taxon>asterids</taxon>
        <taxon>campanulids</taxon>
        <taxon>Asterales</taxon>
        <taxon>Asteraceae</taxon>
        <taxon>Asteroideae</taxon>
        <taxon>Heliantheae alliance</taxon>
        <taxon>Millerieae</taxon>
        <taxon>Smallanthus</taxon>
    </lineage>
</organism>
<name>A0ACB9CGD1_9ASTR</name>